<keyword evidence="1" id="KW-0472">Membrane</keyword>
<comment type="caution">
    <text evidence="2">The sequence shown here is derived from an EMBL/GenBank/DDBJ whole genome shotgun (WGS) entry which is preliminary data.</text>
</comment>
<name>A0A9D3YGZ5_DREPO</name>
<dbReference type="EMBL" id="JAIWYP010000015">
    <property type="protein sequence ID" value="KAH3699861.1"/>
    <property type="molecule type" value="Genomic_DNA"/>
</dbReference>
<keyword evidence="1" id="KW-1133">Transmembrane helix</keyword>
<proteinExistence type="predicted"/>
<reference evidence="2" key="2">
    <citation type="submission" date="2020-11" db="EMBL/GenBank/DDBJ databases">
        <authorList>
            <person name="McCartney M.A."/>
            <person name="Auch B."/>
            <person name="Kono T."/>
            <person name="Mallez S."/>
            <person name="Becker A."/>
            <person name="Gohl D.M."/>
            <person name="Silverstein K.A.T."/>
            <person name="Koren S."/>
            <person name="Bechman K.B."/>
            <person name="Herman A."/>
            <person name="Abrahante J.E."/>
            <person name="Garbe J."/>
        </authorList>
    </citation>
    <scope>NUCLEOTIDE SEQUENCE</scope>
    <source>
        <strain evidence="2">Duluth1</strain>
        <tissue evidence="2">Whole animal</tissue>
    </source>
</reference>
<evidence type="ECO:0000313" key="2">
    <source>
        <dbReference type="EMBL" id="KAH3699861.1"/>
    </source>
</evidence>
<organism evidence="2 3">
    <name type="scientific">Dreissena polymorpha</name>
    <name type="common">Zebra mussel</name>
    <name type="synonym">Mytilus polymorpha</name>
    <dbReference type="NCBI Taxonomy" id="45954"/>
    <lineage>
        <taxon>Eukaryota</taxon>
        <taxon>Metazoa</taxon>
        <taxon>Spiralia</taxon>
        <taxon>Lophotrochozoa</taxon>
        <taxon>Mollusca</taxon>
        <taxon>Bivalvia</taxon>
        <taxon>Autobranchia</taxon>
        <taxon>Heteroconchia</taxon>
        <taxon>Euheterodonta</taxon>
        <taxon>Imparidentia</taxon>
        <taxon>Neoheterodontei</taxon>
        <taxon>Myida</taxon>
        <taxon>Dreissenoidea</taxon>
        <taxon>Dreissenidae</taxon>
        <taxon>Dreissena</taxon>
    </lineage>
</organism>
<keyword evidence="3" id="KW-1185">Reference proteome</keyword>
<keyword evidence="1" id="KW-0812">Transmembrane</keyword>
<dbReference type="AlphaFoldDB" id="A0A9D3YGZ5"/>
<evidence type="ECO:0000313" key="3">
    <source>
        <dbReference type="Proteomes" id="UP000828390"/>
    </source>
</evidence>
<accession>A0A9D3YGZ5</accession>
<sequence length="95" mass="11038">MIVKSDRKKRIETARLSLLLVSFKIDGTFDFDKGLQRLYNDSQCGLEQLRVGVKRELLLLRGVCLVMYPFMTILIIIPKIKLLTLLQRNSTVSRR</sequence>
<dbReference type="Proteomes" id="UP000828390">
    <property type="component" value="Unassembled WGS sequence"/>
</dbReference>
<feature type="transmembrane region" description="Helical" evidence="1">
    <location>
        <begin position="58"/>
        <end position="77"/>
    </location>
</feature>
<reference evidence="2" key="1">
    <citation type="journal article" date="2019" name="bioRxiv">
        <title>The Genome of the Zebra Mussel, Dreissena polymorpha: A Resource for Invasive Species Research.</title>
        <authorList>
            <person name="McCartney M.A."/>
            <person name="Auch B."/>
            <person name="Kono T."/>
            <person name="Mallez S."/>
            <person name="Zhang Y."/>
            <person name="Obille A."/>
            <person name="Becker A."/>
            <person name="Abrahante J.E."/>
            <person name="Garbe J."/>
            <person name="Badalamenti J.P."/>
            <person name="Herman A."/>
            <person name="Mangelson H."/>
            <person name="Liachko I."/>
            <person name="Sullivan S."/>
            <person name="Sone E.D."/>
            <person name="Koren S."/>
            <person name="Silverstein K.A.T."/>
            <person name="Beckman K.B."/>
            <person name="Gohl D.M."/>
        </authorList>
    </citation>
    <scope>NUCLEOTIDE SEQUENCE</scope>
    <source>
        <strain evidence="2">Duluth1</strain>
        <tissue evidence="2">Whole animal</tissue>
    </source>
</reference>
<gene>
    <name evidence="2" type="ORF">DPMN_074823</name>
</gene>
<protein>
    <submittedName>
        <fullName evidence="2">Uncharacterized protein</fullName>
    </submittedName>
</protein>
<evidence type="ECO:0000256" key="1">
    <source>
        <dbReference type="SAM" id="Phobius"/>
    </source>
</evidence>